<gene>
    <name evidence="1" type="ORF">BZL30_7807</name>
</gene>
<dbReference type="EMBL" id="MVBM01000008">
    <property type="protein sequence ID" value="OOK67619.1"/>
    <property type="molecule type" value="Genomic_DNA"/>
</dbReference>
<organism evidence="1 2">
    <name type="scientific">Mycobacterium kansasii</name>
    <dbReference type="NCBI Taxonomy" id="1768"/>
    <lineage>
        <taxon>Bacteria</taxon>
        <taxon>Bacillati</taxon>
        <taxon>Actinomycetota</taxon>
        <taxon>Actinomycetes</taxon>
        <taxon>Mycobacteriales</taxon>
        <taxon>Mycobacteriaceae</taxon>
        <taxon>Mycobacterium</taxon>
    </lineage>
</organism>
<comment type="caution">
    <text evidence="1">The sequence shown here is derived from an EMBL/GenBank/DDBJ whole genome shotgun (WGS) entry which is preliminary data.</text>
</comment>
<name>A0A1V3WKW5_MYCKA</name>
<reference evidence="1 2" key="1">
    <citation type="submission" date="2017-02" db="EMBL/GenBank/DDBJ databases">
        <title>Complete genome sequences of Mycobacterium kansasii strains isolated from rhesus macaques.</title>
        <authorList>
            <person name="Panda A."/>
            <person name="Nagaraj S."/>
            <person name="Zhao X."/>
            <person name="Tettelin H."/>
            <person name="Detolla L.J."/>
        </authorList>
    </citation>
    <scope>NUCLEOTIDE SEQUENCE [LARGE SCALE GENOMIC DNA]</scope>
    <source>
        <strain evidence="1 2">11-3813</strain>
    </source>
</reference>
<protein>
    <submittedName>
        <fullName evidence="1">Uncharacterized protein</fullName>
    </submittedName>
</protein>
<evidence type="ECO:0000313" key="2">
    <source>
        <dbReference type="Proteomes" id="UP000189229"/>
    </source>
</evidence>
<proteinExistence type="predicted"/>
<accession>A0A1V3WKW5</accession>
<dbReference type="AlphaFoldDB" id="A0A1V3WKW5"/>
<sequence>MATADGNLDAPATMAVTWPHHRRLHRSTAAPHRHWIASGLPGRRGRYASV</sequence>
<dbReference type="Proteomes" id="UP000189229">
    <property type="component" value="Unassembled WGS sequence"/>
</dbReference>
<evidence type="ECO:0000313" key="1">
    <source>
        <dbReference type="EMBL" id="OOK67619.1"/>
    </source>
</evidence>